<proteinExistence type="predicted"/>
<evidence type="ECO:0000313" key="2">
    <source>
        <dbReference type="EMBL" id="KAB3532231.1"/>
    </source>
</evidence>
<evidence type="ECO:0000313" key="3">
    <source>
        <dbReference type="Proteomes" id="UP000465601"/>
    </source>
</evidence>
<dbReference type="OrthoDB" id="1699162at2"/>
<feature type="transmembrane region" description="Helical" evidence="1">
    <location>
        <begin position="6"/>
        <end position="26"/>
    </location>
</feature>
<gene>
    <name evidence="2" type="primary">bofA</name>
    <name evidence="2" type="ORF">F8153_02775</name>
</gene>
<comment type="caution">
    <text evidence="2">The sequence shown here is derived from an EMBL/GenBank/DDBJ whole genome shotgun (WGS) entry which is preliminary data.</text>
</comment>
<name>A0A833HQU0_9FIRM</name>
<protein>
    <submittedName>
        <fullName evidence="2">Pro-sigmaK processing inhibitor BofA</fullName>
    </submittedName>
</protein>
<dbReference type="EMBL" id="WBZB01000010">
    <property type="protein sequence ID" value="KAB3532231.1"/>
    <property type="molecule type" value="Genomic_DNA"/>
</dbReference>
<dbReference type="NCBIfam" id="TIGR02862">
    <property type="entry name" value="spore_BofA"/>
    <property type="match status" value="1"/>
</dbReference>
<reference evidence="2 3" key="1">
    <citation type="submission" date="2019-10" db="EMBL/GenBank/DDBJ databases">
        <title>Alkaliphilus serpentinus sp. nov. and Alkaliphilus pronyensis sp. nov., two novel anaerobic alkaliphilic species isolated from the serpentinized-hosted hydrothermal field of the Prony Bay (New Caledonia).</title>
        <authorList>
            <person name="Postec A."/>
        </authorList>
    </citation>
    <scope>NUCLEOTIDE SEQUENCE [LARGE SCALE GENOMIC DNA]</scope>
    <source>
        <strain evidence="2 3">LacT</strain>
    </source>
</reference>
<keyword evidence="3" id="KW-1185">Reference proteome</keyword>
<dbReference type="Pfam" id="PF07441">
    <property type="entry name" value="BofA"/>
    <property type="match status" value="1"/>
</dbReference>
<keyword evidence="1" id="KW-1133">Transmembrane helix</keyword>
<feature type="transmembrane region" description="Helical" evidence="1">
    <location>
        <begin position="35"/>
        <end position="56"/>
    </location>
</feature>
<evidence type="ECO:0000256" key="1">
    <source>
        <dbReference type="SAM" id="Phobius"/>
    </source>
</evidence>
<dbReference type="InterPro" id="IPR010001">
    <property type="entry name" value="BofA"/>
</dbReference>
<accession>A0A833HQU0</accession>
<keyword evidence="1" id="KW-0812">Transmembrane</keyword>
<organism evidence="2 3">
    <name type="scientific">Alkaliphilus serpentinus</name>
    <dbReference type="NCBI Taxonomy" id="1482731"/>
    <lineage>
        <taxon>Bacteria</taxon>
        <taxon>Bacillati</taxon>
        <taxon>Bacillota</taxon>
        <taxon>Clostridia</taxon>
        <taxon>Peptostreptococcales</taxon>
        <taxon>Natronincolaceae</taxon>
        <taxon>Alkaliphilus</taxon>
    </lineage>
</organism>
<feature type="transmembrane region" description="Helical" evidence="1">
    <location>
        <begin position="62"/>
        <end position="84"/>
    </location>
</feature>
<sequence length="87" mass="9119">MGMELGIILAYALGLIALYIIVWVLATPLKFIGKIVVKAAIGVIILFITNFIGNFIGVSVTINPLTATIVGILGIPGVVLMVAINKL</sequence>
<dbReference type="Proteomes" id="UP000465601">
    <property type="component" value="Unassembled WGS sequence"/>
</dbReference>
<keyword evidence="1" id="KW-0472">Membrane</keyword>
<dbReference type="AlphaFoldDB" id="A0A833HQU0"/>